<feature type="domain" description="RRM" evidence="6">
    <location>
        <begin position="149"/>
        <end position="225"/>
    </location>
</feature>
<evidence type="ECO:0000256" key="3">
    <source>
        <dbReference type="ARBA" id="ARBA00023242"/>
    </source>
</evidence>
<dbReference type="STRING" id="7209.A0A1I7VH81"/>
<dbReference type="AlphaFoldDB" id="A0A1I7VH81"/>
<organism evidence="7 8">
    <name type="scientific">Loa loa</name>
    <name type="common">Eye worm</name>
    <name type="synonym">Filaria loa</name>
    <dbReference type="NCBI Taxonomy" id="7209"/>
    <lineage>
        <taxon>Eukaryota</taxon>
        <taxon>Metazoa</taxon>
        <taxon>Ecdysozoa</taxon>
        <taxon>Nematoda</taxon>
        <taxon>Chromadorea</taxon>
        <taxon>Rhabditida</taxon>
        <taxon>Spirurina</taxon>
        <taxon>Spiruromorpha</taxon>
        <taxon>Filarioidea</taxon>
        <taxon>Onchocercidae</taxon>
        <taxon>Loa</taxon>
    </lineage>
</organism>
<evidence type="ECO:0000256" key="2">
    <source>
        <dbReference type="ARBA" id="ARBA00022884"/>
    </source>
</evidence>
<dbReference type="Gene3D" id="3.30.70.330">
    <property type="match status" value="1"/>
</dbReference>
<evidence type="ECO:0000259" key="6">
    <source>
        <dbReference type="PROSITE" id="PS50102"/>
    </source>
</evidence>
<dbReference type="SUPFAM" id="SSF54928">
    <property type="entry name" value="RNA-binding domain, RBD"/>
    <property type="match status" value="1"/>
</dbReference>
<dbReference type="GO" id="GO:0005737">
    <property type="term" value="C:cytoplasm"/>
    <property type="evidence" value="ECO:0007669"/>
    <property type="project" value="TreeGrafter"/>
</dbReference>
<accession>A0A1I7VH81</accession>
<dbReference type="GO" id="GO:0000381">
    <property type="term" value="P:regulation of alternative mRNA splicing, via spliceosome"/>
    <property type="evidence" value="ECO:0007669"/>
    <property type="project" value="InterPro"/>
</dbReference>
<dbReference type="PROSITE" id="PS50102">
    <property type="entry name" value="RRM"/>
    <property type="match status" value="1"/>
</dbReference>
<keyword evidence="2 4" id="KW-0694">RNA-binding</keyword>
<dbReference type="FunFam" id="3.30.70.330:FF:000821">
    <property type="entry name" value="Sex determination protein fox-1"/>
    <property type="match status" value="1"/>
</dbReference>
<dbReference type="eggNOG" id="KOG0125">
    <property type="taxonomic scope" value="Eukaryota"/>
</dbReference>
<dbReference type="GO" id="GO:0003729">
    <property type="term" value="F:mRNA binding"/>
    <property type="evidence" value="ECO:0007669"/>
    <property type="project" value="TreeGrafter"/>
</dbReference>
<dbReference type="InterPro" id="IPR000504">
    <property type="entry name" value="RRM_dom"/>
</dbReference>
<reference evidence="7" key="1">
    <citation type="submission" date="2012-04" db="EMBL/GenBank/DDBJ databases">
        <title>The Genome Sequence of Loa loa.</title>
        <authorList>
            <consortium name="The Broad Institute Genome Sequencing Platform"/>
            <consortium name="Broad Institute Genome Sequencing Center for Infectious Disease"/>
            <person name="Nutman T.B."/>
            <person name="Fink D.L."/>
            <person name="Russ C."/>
            <person name="Young S."/>
            <person name="Zeng Q."/>
            <person name="Gargeya S."/>
            <person name="Alvarado L."/>
            <person name="Berlin A."/>
            <person name="Chapman S.B."/>
            <person name="Chen Z."/>
            <person name="Freedman E."/>
            <person name="Gellesch M."/>
            <person name="Goldberg J."/>
            <person name="Griggs A."/>
            <person name="Gujja S."/>
            <person name="Heilman E.R."/>
            <person name="Heiman D."/>
            <person name="Howarth C."/>
            <person name="Mehta T."/>
            <person name="Neiman D."/>
            <person name="Pearson M."/>
            <person name="Roberts A."/>
            <person name="Saif S."/>
            <person name="Shea T."/>
            <person name="Shenoy N."/>
            <person name="Sisk P."/>
            <person name="Stolte C."/>
            <person name="Sykes S."/>
            <person name="White J."/>
            <person name="Yandava C."/>
            <person name="Haas B."/>
            <person name="Henn M.R."/>
            <person name="Nusbaum C."/>
            <person name="Birren B."/>
        </authorList>
    </citation>
    <scope>NUCLEOTIDE SEQUENCE [LARGE SCALE GENOMIC DNA]</scope>
</reference>
<evidence type="ECO:0000256" key="5">
    <source>
        <dbReference type="SAM" id="MobiDB-lite"/>
    </source>
</evidence>
<name>A0A1I7VH81_LOALO</name>
<evidence type="ECO:0000256" key="4">
    <source>
        <dbReference type="PROSITE-ProRule" id="PRU00176"/>
    </source>
</evidence>
<feature type="region of interest" description="Disordered" evidence="5">
    <location>
        <begin position="114"/>
        <end position="148"/>
    </location>
</feature>
<dbReference type="GO" id="GO:0005634">
    <property type="term" value="C:nucleus"/>
    <property type="evidence" value="ECO:0007669"/>
    <property type="project" value="UniProtKB-SubCell"/>
</dbReference>
<keyword evidence="7" id="KW-1185">Reference proteome</keyword>
<dbReference type="WBParaSite" id="EN70_2531">
    <property type="protein sequence ID" value="EN70_2531"/>
    <property type="gene ID" value="EN70_2531"/>
</dbReference>
<comment type="subcellular location">
    <subcellularLocation>
        <location evidence="1">Nucleus</location>
    </subcellularLocation>
</comment>
<dbReference type="Pfam" id="PF00076">
    <property type="entry name" value="RRM_1"/>
    <property type="match status" value="1"/>
</dbReference>
<sequence>MQIMQALYQLSASAAPQAFQSPGQPPVNLAAMKQFMQAGVSPVLLQQIQVAQQQQLAAASAAAAMHQSGGLLAAPVVGTVVSNAEGEKQDEKLAREQYDLQVQMQMAAVAGIGPQIPQPSTVQSQPAPSNALTTPDPSTSSNSVDGAPKRLHVSNIPFRFRDPDLRAMFEKYGPVTDVEIIFNERGSKGFGFVTMEKSADAEKARQELHGSSVEGRKIEVNCATARIHTKKPKVAPGMVDASLAVAALQGAALQQAAAANRALYLRNPLAQALAVRNLQNLNVQNQLAALGQPQQLSFITPALAAQMQNQGLLLGAAQLPQTTTQPLQQSYDPATLLTEQARLQLVAAQAANPALMAAAAAAAARNAAANTAGTTSIGEQYLGQALTAALPGYPAVAAATYRTLNRFAPY</sequence>
<evidence type="ECO:0000313" key="8">
    <source>
        <dbReference type="WBParaSite" id="EN70_2531"/>
    </source>
</evidence>
<dbReference type="GO" id="GO:0007399">
    <property type="term" value="P:nervous system development"/>
    <property type="evidence" value="ECO:0007669"/>
    <property type="project" value="InterPro"/>
</dbReference>
<dbReference type="CDD" id="cd12407">
    <property type="entry name" value="RRM_FOX1_like"/>
    <property type="match status" value="1"/>
</dbReference>
<proteinExistence type="predicted"/>
<dbReference type="SMART" id="SM00360">
    <property type="entry name" value="RRM"/>
    <property type="match status" value="1"/>
</dbReference>
<keyword evidence="3" id="KW-0539">Nucleus</keyword>
<feature type="compositionally biased region" description="Polar residues" evidence="5">
    <location>
        <begin position="118"/>
        <end position="144"/>
    </location>
</feature>
<dbReference type="Proteomes" id="UP000095285">
    <property type="component" value="Unassembled WGS sequence"/>
</dbReference>
<evidence type="ECO:0000256" key="1">
    <source>
        <dbReference type="ARBA" id="ARBA00004123"/>
    </source>
</evidence>
<dbReference type="InterPro" id="IPR047131">
    <property type="entry name" value="RBFOX1-like"/>
</dbReference>
<dbReference type="InterPro" id="IPR035979">
    <property type="entry name" value="RBD_domain_sf"/>
</dbReference>
<protein>
    <submittedName>
        <fullName evidence="8">RRM domain-containing protein</fullName>
    </submittedName>
</protein>
<dbReference type="InterPro" id="IPR034237">
    <property type="entry name" value="FOX1_RRM"/>
</dbReference>
<dbReference type="InterPro" id="IPR012677">
    <property type="entry name" value="Nucleotide-bd_a/b_plait_sf"/>
</dbReference>
<dbReference type="PANTHER" id="PTHR15597:SF22">
    <property type="entry name" value="RNA-BINDING FOX PROTEIN 1, ISOFORM H"/>
    <property type="match status" value="1"/>
</dbReference>
<evidence type="ECO:0000313" key="7">
    <source>
        <dbReference type="Proteomes" id="UP000095285"/>
    </source>
</evidence>
<reference evidence="8" key="2">
    <citation type="submission" date="2016-11" db="UniProtKB">
        <authorList>
            <consortium name="WormBaseParasite"/>
        </authorList>
    </citation>
    <scope>IDENTIFICATION</scope>
</reference>
<dbReference type="PANTHER" id="PTHR15597">
    <property type="entry name" value="ATAXIN 2-BINDING PROTEIN 1-RELATED"/>
    <property type="match status" value="1"/>
</dbReference>